<gene>
    <name evidence="1" type="ORF">I4F81_006768</name>
</gene>
<name>A0ACC3C297_PYRYE</name>
<evidence type="ECO:0000313" key="2">
    <source>
        <dbReference type="Proteomes" id="UP000798662"/>
    </source>
</evidence>
<reference evidence="1" key="1">
    <citation type="submission" date="2019-11" db="EMBL/GenBank/DDBJ databases">
        <title>Nori genome reveals adaptations in red seaweeds to the harsh intertidal environment.</title>
        <authorList>
            <person name="Wang D."/>
            <person name="Mao Y."/>
        </authorList>
    </citation>
    <scope>NUCLEOTIDE SEQUENCE</scope>
    <source>
        <tissue evidence="1">Gametophyte</tissue>
    </source>
</reference>
<organism evidence="1 2">
    <name type="scientific">Pyropia yezoensis</name>
    <name type="common">Susabi-nori</name>
    <name type="synonym">Porphyra yezoensis</name>
    <dbReference type="NCBI Taxonomy" id="2788"/>
    <lineage>
        <taxon>Eukaryota</taxon>
        <taxon>Rhodophyta</taxon>
        <taxon>Bangiophyceae</taxon>
        <taxon>Bangiales</taxon>
        <taxon>Bangiaceae</taxon>
        <taxon>Pyropia</taxon>
    </lineage>
</organism>
<proteinExistence type="predicted"/>
<accession>A0ACC3C297</accession>
<evidence type="ECO:0000313" key="1">
    <source>
        <dbReference type="EMBL" id="KAK1864218.1"/>
    </source>
</evidence>
<comment type="caution">
    <text evidence="1">The sequence shown here is derived from an EMBL/GenBank/DDBJ whole genome shotgun (WGS) entry which is preliminary data.</text>
</comment>
<keyword evidence="2" id="KW-1185">Reference proteome</keyword>
<protein>
    <submittedName>
        <fullName evidence="1">Uncharacterized protein</fullName>
    </submittedName>
</protein>
<sequence length="1238" mass="132381">MILERDKLCVLLGREAAELRLALPAEAAAAGVAHTSRLLLVRGKKHSTTPVIEDLTLLLEAPSSAVAAEWAVAAETLLHPWPSLLSSAVGSDDTPGLAQDALLTAMVPRLLSSCGATATAEATTLGGCGRRGVLVVSTWIASPSELAKAVACTTMKVADAADQVSGVPVVGAAIRHALLAAQTGAFLMLAGEHGAIRAGVTDRCKDMLNCVLSRTVEVMQRPQADFTEAHLERLWGLLGRLEAVLGGVEVSFFSSRVKSALLDGEVRGWEAKLDELHAELLVMTEESAFKQEVTDGLNLLRKNLSNVRCDVRAGQTSAPHLELDARFDVRVPDRGYVAGVATPGRVEHTLLAALRDYVVGEGDEAPRLGVCGIGGSGKSTACAGVATSEEVCSLFARGRVWVQLGDVSSPQTLVDAVVALVFRFCGRDLAERLLSVSNRPEGTPTTVVGMAAGYVESVLPAVAAQWLVIIDDMVYTKIDLLQQLLRVVPPGTPVLFTTRSESVVDAVDSQLVTIDELPDLDARMLLAKAMGRRVVVGVPPFSPTEDAAWVRRVLIKTERHALSLSIVGAMIGRRRAWRLVVDTLEERWMAPDFGTPNSCLDLRSSVRATLATSLALLPDAVSRSAFAALGIMPSSVDVGVGVLSRLWRQLLVVSADANVLLADRGGGDDFETVAHRAVAGLVDTLVCAGLLRSVVCAEPGETVAVILHPVVSTYARRLLGVDCGATHGRMLGSYMEAVGSGGFVMDGMRFFDMANATDDGYLFDHVARHARESGDVGVLVSLARPHWGAVRLRTSSPLAYQADLGVVLAALLCVVNNAEHEVQRMPAAKARVHDALGRVYSARVAGDRAANMEAAMACYRLALEVWTREAAPLDWAMTQNNLGCAYADRVTGDKSVNMEAAMACYRLALEVRTREGLPLKWATTQNNLGLAYRNSVTGDKAANIEAAMACYRLALEVRTREAAPLDWAMTQNNLGNAYGDRITGDKAGNMEAAMACYRLALEVRTREAAPLDWARTQKNFGATYRNRVAGDKAANIKAAIACYRLALEVWTREVAPLDWAMTQNNLGNAYGDRITGDKAGNMEAAMACYRLALEVRTREAAPLDWATTQNNLGATFRNRVAGDKAANIEAAMACYRLALEVWTREAAPLDWAMAQNNLGNAYGDRITGDKAGNMEAAMACYRLALEVRTREAAPLDWAVTQNNLGAMYCNRVAGGKVTNVEAAIGCHRLALGVTIQGA</sequence>
<dbReference type="Proteomes" id="UP000798662">
    <property type="component" value="Chromosome 2"/>
</dbReference>
<dbReference type="EMBL" id="CM020619">
    <property type="protein sequence ID" value="KAK1864218.1"/>
    <property type="molecule type" value="Genomic_DNA"/>
</dbReference>